<feature type="region of interest" description="Disordered" evidence="1">
    <location>
        <begin position="26"/>
        <end position="80"/>
    </location>
</feature>
<dbReference type="AlphaFoldDB" id="A0A1F7UXK3"/>
<gene>
    <name evidence="2" type="ORF">A2936_03465</name>
</gene>
<accession>A0A1F7UXK3</accession>
<evidence type="ECO:0000256" key="1">
    <source>
        <dbReference type="SAM" id="MobiDB-lite"/>
    </source>
</evidence>
<evidence type="ECO:0008006" key="4">
    <source>
        <dbReference type="Google" id="ProtNLM"/>
    </source>
</evidence>
<name>A0A1F7UXK3_9BACT</name>
<reference evidence="2 3" key="1">
    <citation type="journal article" date="2016" name="Nat. Commun.">
        <title>Thousands of microbial genomes shed light on interconnected biogeochemical processes in an aquifer system.</title>
        <authorList>
            <person name="Anantharaman K."/>
            <person name="Brown C.T."/>
            <person name="Hug L.A."/>
            <person name="Sharon I."/>
            <person name="Castelle C.J."/>
            <person name="Probst A.J."/>
            <person name="Thomas B.C."/>
            <person name="Singh A."/>
            <person name="Wilkins M.J."/>
            <person name="Karaoz U."/>
            <person name="Brodie E.L."/>
            <person name="Williams K.H."/>
            <person name="Hubbard S.S."/>
            <person name="Banfield J.F."/>
        </authorList>
    </citation>
    <scope>NUCLEOTIDE SEQUENCE [LARGE SCALE GENOMIC DNA]</scope>
</reference>
<sequence length="282" mass="30638">MASFIFSAESAEAPSFAHQCRRVRHSHSSTALQPWSSAKADKLNKKRMVSQKTQSNEETNILQNTNSSDESVDSPDANTNSEITAKTASAKLALVVELMTQAENMLVQARQLIQTTVSLPLPKIGRTIESADIGNDDSPVIEGVFDGQQMIGPDGKHYSVPANYASKSKLVEGDLMKLTITPKGAFVYKQIGPIARRRLRGILVCNQGGNDYSAKVNDRLYRILTASVTYFHGREGDEVIILVPENGESKWAAVENIVKSSEQLGTTLATGQAVSDEEIDGI</sequence>
<protein>
    <recommendedName>
        <fullName evidence="4">50S ribosomal protein L7/L12</fullName>
    </recommendedName>
</protein>
<feature type="compositionally biased region" description="Polar residues" evidence="1">
    <location>
        <begin position="50"/>
        <end position="69"/>
    </location>
</feature>
<organism evidence="2 3">
    <name type="scientific">Candidatus Uhrbacteria bacterium RIFCSPLOWO2_01_FULL_47_25</name>
    <dbReference type="NCBI Taxonomy" id="1802402"/>
    <lineage>
        <taxon>Bacteria</taxon>
        <taxon>Candidatus Uhriibacteriota</taxon>
    </lineage>
</organism>
<comment type="caution">
    <text evidence="2">The sequence shown here is derived from an EMBL/GenBank/DDBJ whole genome shotgun (WGS) entry which is preliminary data.</text>
</comment>
<evidence type="ECO:0000313" key="3">
    <source>
        <dbReference type="Proteomes" id="UP000176846"/>
    </source>
</evidence>
<evidence type="ECO:0000313" key="2">
    <source>
        <dbReference type="EMBL" id="OGL82986.1"/>
    </source>
</evidence>
<dbReference type="Proteomes" id="UP000176846">
    <property type="component" value="Unassembled WGS sequence"/>
</dbReference>
<dbReference type="EMBL" id="MGEK01000004">
    <property type="protein sequence ID" value="OGL82986.1"/>
    <property type="molecule type" value="Genomic_DNA"/>
</dbReference>
<proteinExistence type="predicted"/>